<comment type="similarity">
    <text evidence="9">Belongs to the MntA antitoxin family.</text>
</comment>
<evidence type="ECO:0000313" key="11">
    <source>
        <dbReference type="EMBL" id="PCC43920.1"/>
    </source>
</evidence>
<dbReference type="GO" id="GO:0003677">
    <property type="term" value="F:DNA binding"/>
    <property type="evidence" value="ECO:0007669"/>
    <property type="project" value="InterPro"/>
</dbReference>
<dbReference type="Proteomes" id="UP000218620">
    <property type="component" value="Unassembled WGS sequence"/>
</dbReference>
<dbReference type="PROSITE" id="PS50943">
    <property type="entry name" value="HTH_CROC1"/>
    <property type="match status" value="1"/>
</dbReference>
<keyword evidence="6" id="KW-0547">Nucleotide-binding</keyword>
<proteinExistence type="inferred from homology"/>
<evidence type="ECO:0000256" key="9">
    <source>
        <dbReference type="ARBA" id="ARBA00038276"/>
    </source>
</evidence>
<keyword evidence="3" id="KW-0808">Transferase</keyword>
<dbReference type="Pfam" id="PF01909">
    <property type="entry name" value="NTP_transf_2"/>
    <property type="match status" value="1"/>
</dbReference>
<dbReference type="AlphaFoldDB" id="A0A2A3YX62"/>
<keyword evidence="7" id="KW-0067">ATP-binding</keyword>
<keyword evidence="5" id="KW-0479">Metal-binding</keyword>
<evidence type="ECO:0000256" key="3">
    <source>
        <dbReference type="ARBA" id="ARBA00022679"/>
    </source>
</evidence>
<dbReference type="PANTHER" id="PTHR33571:SF12">
    <property type="entry name" value="BSL3053 PROTEIN"/>
    <property type="match status" value="1"/>
</dbReference>
<keyword evidence="2" id="KW-1277">Toxin-antitoxin system</keyword>
<dbReference type="Gene3D" id="1.10.260.40">
    <property type="entry name" value="lambda repressor-like DNA-binding domains"/>
    <property type="match status" value="1"/>
</dbReference>
<dbReference type="GO" id="GO:0046872">
    <property type="term" value="F:metal ion binding"/>
    <property type="evidence" value="ECO:0007669"/>
    <property type="project" value="UniProtKB-KW"/>
</dbReference>
<dbReference type="EMBL" id="NRGQ01000005">
    <property type="protein sequence ID" value="PCC43920.1"/>
    <property type="molecule type" value="Genomic_DNA"/>
</dbReference>
<dbReference type="PANTHER" id="PTHR33571">
    <property type="entry name" value="SSL8005 PROTEIN"/>
    <property type="match status" value="1"/>
</dbReference>
<accession>A0A2A3YX62</accession>
<comment type="cofactor">
    <cofactor evidence="1">
        <name>Mg(2+)</name>
        <dbReference type="ChEBI" id="CHEBI:18420"/>
    </cofactor>
</comment>
<dbReference type="RefSeq" id="WP_096177657.1">
    <property type="nucleotide sequence ID" value="NZ_NRGQ01000005.1"/>
</dbReference>
<gene>
    <name evidence="11" type="ORF">CIK65_04850</name>
</gene>
<evidence type="ECO:0000256" key="2">
    <source>
        <dbReference type="ARBA" id="ARBA00022649"/>
    </source>
</evidence>
<dbReference type="SUPFAM" id="SSF47413">
    <property type="entry name" value="lambda repressor-like DNA-binding domains"/>
    <property type="match status" value="1"/>
</dbReference>
<dbReference type="SUPFAM" id="SSF81301">
    <property type="entry name" value="Nucleotidyltransferase"/>
    <property type="match status" value="1"/>
</dbReference>
<dbReference type="InterPro" id="IPR001387">
    <property type="entry name" value="Cro/C1-type_HTH"/>
</dbReference>
<evidence type="ECO:0000256" key="8">
    <source>
        <dbReference type="ARBA" id="ARBA00022842"/>
    </source>
</evidence>
<keyword evidence="8" id="KW-0460">Magnesium</keyword>
<dbReference type="GO" id="GO:0005524">
    <property type="term" value="F:ATP binding"/>
    <property type="evidence" value="ECO:0007669"/>
    <property type="project" value="UniProtKB-KW"/>
</dbReference>
<dbReference type="CDD" id="cd00093">
    <property type="entry name" value="HTH_XRE"/>
    <property type="match status" value="1"/>
</dbReference>
<evidence type="ECO:0000256" key="5">
    <source>
        <dbReference type="ARBA" id="ARBA00022723"/>
    </source>
</evidence>
<evidence type="ECO:0000256" key="4">
    <source>
        <dbReference type="ARBA" id="ARBA00022695"/>
    </source>
</evidence>
<dbReference type="CDD" id="cd05403">
    <property type="entry name" value="NT_KNTase_like"/>
    <property type="match status" value="1"/>
</dbReference>
<dbReference type="Gene3D" id="3.30.460.10">
    <property type="entry name" value="Beta Polymerase, domain 2"/>
    <property type="match status" value="1"/>
</dbReference>
<sequence length="156" mass="17199">MGRFHAENPGELIREARRDAGLTQSELARRAGLRQPSLAQMESGARNVSEEMLDRVLEAADYRPSLALERNFNAVRKAATQRGLRNVRVFGSVARGEDSFESDIDLLVTPDRGIDLFDLALFGEDVRLITGFTTDVIVDNGPFPAGWEVLSEAVPV</sequence>
<dbReference type="InterPro" id="IPR052038">
    <property type="entry name" value="Type-VII_TA_antitoxin"/>
</dbReference>
<evidence type="ECO:0000313" key="12">
    <source>
        <dbReference type="Proteomes" id="UP000218620"/>
    </source>
</evidence>
<dbReference type="InterPro" id="IPR043519">
    <property type="entry name" value="NT_sf"/>
</dbReference>
<dbReference type="InterPro" id="IPR002934">
    <property type="entry name" value="Polymerase_NTP_transf_dom"/>
</dbReference>
<dbReference type="GO" id="GO:0016779">
    <property type="term" value="F:nucleotidyltransferase activity"/>
    <property type="evidence" value="ECO:0007669"/>
    <property type="project" value="UniProtKB-KW"/>
</dbReference>
<name>A0A2A3YX62_BREAU</name>
<dbReference type="Pfam" id="PF01381">
    <property type="entry name" value="HTH_3"/>
    <property type="match status" value="1"/>
</dbReference>
<evidence type="ECO:0000259" key="10">
    <source>
        <dbReference type="PROSITE" id="PS50943"/>
    </source>
</evidence>
<evidence type="ECO:0000256" key="1">
    <source>
        <dbReference type="ARBA" id="ARBA00001946"/>
    </source>
</evidence>
<feature type="domain" description="HTH cro/C1-type" evidence="10">
    <location>
        <begin position="13"/>
        <end position="67"/>
    </location>
</feature>
<protein>
    <submittedName>
        <fullName evidence="11">XRE family transcriptional regulator</fullName>
    </submittedName>
</protein>
<reference evidence="11 12" key="1">
    <citation type="journal article" date="2017" name="Elife">
        <title>Extensive horizontal gene transfer in cheese-associated bacteria.</title>
        <authorList>
            <person name="Bonham K.S."/>
            <person name="Wolfe B.E."/>
            <person name="Dutton R.J."/>
        </authorList>
    </citation>
    <scope>NUCLEOTIDE SEQUENCE [LARGE SCALE GENOMIC DNA]</scope>
    <source>
        <strain evidence="11 12">962_8</strain>
    </source>
</reference>
<dbReference type="SMART" id="SM00530">
    <property type="entry name" value="HTH_XRE"/>
    <property type="match status" value="1"/>
</dbReference>
<comment type="caution">
    <text evidence="11">The sequence shown here is derived from an EMBL/GenBank/DDBJ whole genome shotgun (WGS) entry which is preliminary data.</text>
</comment>
<dbReference type="InterPro" id="IPR010982">
    <property type="entry name" value="Lambda_DNA-bd_dom_sf"/>
</dbReference>
<evidence type="ECO:0000256" key="7">
    <source>
        <dbReference type="ARBA" id="ARBA00022840"/>
    </source>
</evidence>
<evidence type="ECO:0000256" key="6">
    <source>
        <dbReference type="ARBA" id="ARBA00022741"/>
    </source>
</evidence>
<keyword evidence="4" id="KW-0548">Nucleotidyltransferase</keyword>
<organism evidence="11 12">
    <name type="scientific">Brevibacterium aurantiacum</name>
    <dbReference type="NCBI Taxonomy" id="273384"/>
    <lineage>
        <taxon>Bacteria</taxon>
        <taxon>Bacillati</taxon>
        <taxon>Actinomycetota</taxon>
        <taxon>Actinomycetes</taxon>
        <taxon>Micrococcales</taxon>
        <taxon>Brevibacteriaceae</taxon>
        <taxon>Brevibacterium</taxon>
    </lineage>
</organism>